<evidence type="ECO:0000259" key="3">
    <source>
        <dbReference type="Pfam" id="PF09937"/>
    </source>
</evidence>
<proteinExistence type="predicted"/>
<name>A0A5Q0BIP2_9GAMM</name>
<dbReference type="InterPro" id="IPR001646">
    <property type="entry name" value="5peptide_repeat"/>
</dbReference>
<feature type="coiled-coil region" evidence="1">
    <location>
        <begin position="360"/>
        <end position="412"/>
    </location>
</feature>
<dbReference type="Pfam" id="PF09937">
    <property type="entry name" value="DUF2169"/>
    <property type="match status" value="1"/>
</dbReference>
<dbReference type="InterPro" id="IPR051082">
    <property type="entry name" value="Pentapeptide-BTB/POZ_domain"/>
</dbReference>
<dbReference type="Proteomes" id="UP000325755">
    <property type="component" value="Chromosome"/>
</dbReference>
<feature type="region of interest" description="Disordered" evidence="2">
    <location>
        <begin position="169"/>
        <end position="188"/>
    </location>
</feature>
<dbReference type="EMBL" id="CP044205">
    <property type="protein sequence ID" value="QFY41696.1"/>
    <property type="molecule type" value="Genomic_DNA"/>
</dbReference>
<dbReference type="KEGG" id="mmob:F6R98_02855"/>
<dbReference type="RefSeq" id="WP_153247680.1">
    <property type="nucleotide sequence ID" value="NZ_CP044205.1"/>
</dbReference>
<dbReference type="InterPro" id="IPR018683">
    <property type="entry name" value="DUF2169"/>
</dbReference>
<dbReference type="PANTHER" id="PTHR14136">
    <property type="entry name" value="BTB_POZ DOMAIN-CONTAINING PROTEIN KCTD9"/>
    <property type="match status" value="1"/>
</dbReference>
<dbReference type="Pfam" id="PF00805">
    <property type="entry name" value="Pentapeptide"/>
    <property type="match status" value="2"/>
</dbReference>
<evidence type="ECO:0000313" key="4">
    <source>
        <dbReference type="EMBL" id="QFY41696.1"/>
    </source>
</evidence>
<dbReference type="AlphaFoldDB" id="A0A5Q0BIP2"/>
<sequence>MKTIKELDHIVFRRPLGLNNGLWLSVAVGSFFHLDEPEKTGTSIELWKLVAETLGEGAILDGANPKPVGEFMVCGACWSASGAPTASSEVQAGVGKVCKRLTVYGDREWLPPGSESPLRISEPKPFVSMPVDWAHAYGGEGYALNPAGLGVKPQPPFASWPLPNIENAATPRSSADQTPPAGFGMIDAKNPLRRRNMGTYDPGWLENRWPYYPDDFDRSYFNCAAADQRLEAGFFNPGDPIAIHNMHPAKSELQSRLPHLRHRAFIVQQQGGKEVFLEAPLSIDTVWLWPDRERGLVLARGMFPIADDEADDVKLLFTVTEPLSDPPLSVNEWYEKLQCRLARKVPFDLPPQIPDKDEALKNAAAKLESLPDELRKLKADSDSSSALPDVSAEKMEQEILQDEAKIAALLENPAYGTALQVNALRKAIKSRRAGAQGFTRQEEVEKLVAVPFDIELPLTQMRAQLQSLNTGNPQKYAELAAGLDRAEERVRGLKAKAAAAQQRVLDNPGKSPAELLIETAQDLLQRRDQLIEELKQLRESLKTDGFSILQREMASGEVQRIELRLKQVGPKLEALTRNAAQNQAQKDEVLNRLVEMSERVARRQPWFAEQTAELDLAALIKQIRQEKLAETRSLLDVQMPAGVKAPDLAAEIEKTLKAREEAGPDQAPDFSRMLDEMPPEAMAKIPPAELQKLKDLMAGANKRMAELNEKKPDGKLDLGKYHPSQKVMTRETIRQTVAEGGSLAGCDFTDLDLSGLDLAGGCFEDAHFVRTNLQSARFNGAKLNGANFDAVDAGEADFSEANLEKSRWLNKCVADKARFDQARASGMYVQGCSFKQSDFSGANLESAVFIKSELDQAGFHKAQMKKAVLSETSATACDFSASAWSNAVIKHSCIASSSFEDCRSPKMLIWNSDAKELKAGRAMLDRFTVGGAGSRLDGSCFDEATLTHTSQLNISAQRVSARRAILDRGYFLKVDMSGSDYYGARAPGARLTRCMLSEVNMGAINLMSGSLRKSGFAKTDLSASCLYAAEFYQARFVETRLDGAYTAGSGLTAKQRLAAARSHDEEKN</sequence>
<evidence type="ECO:0000313" key="5">
    <source>
        <dbReference type="Proteomes" id="UP000325755"/>
    </source>
</evidence>
<dbReference type="OrthoDB" id="237820at2"/>
<dbReference type="InParanoid" id="A0A5Q0BIP2"/>
<protein>
    <submittedName>
        <fullName evidence="4">DUF2169 domain-containing protein</fullName>
    </submittedName>
</protein>
<accession>A0A5Q0BIP2</accession>
<dbReference type="SUPFAM" id="SSF141571">
    <property type="entry name" value="Pentapeptide repeat-like"/>
    <property type="match status" value="2"/>
</dbReference>
<evidence type="ECO:0000256" key="1">
    <source>
        <dbReference type="SAM" id="Coils"/>
    </source>
</evidence>
<dbReference type="Gene3D" id="2.160.20.80">
    <property type="entry name" value="E3 ubiquitin-protein ligase SopA"/>
    <property type="match status" value="2"/>
</dbReference>
<evidence type="ECO:0000256" key="2">
    <source>
        <dbReference type="SAM" id="MobiDB-lite"/>
    </source>
</evidence>
<keyword evidence="1" id="KW-0175">Coiled coil</keyword>
<keyword evidence="5" id="KW-1185">Reference proteome</keyword>
<dbReference type="PANTHER" id="PTHR14136:SF17">
    <property type="entry name" value="BTB_POZ DOMAIN-CONTAINING PROTEIN KCTD9"/>
    <property type="match status" value="1"/>
</dbReference>
<reference evidence="4 5" key="1">
    <citation type="submission" date="2019-09" db="EMBL/GenBank/DDBJ databases">
        <title>Ecophysiology of the spiral-shaped methanotroph Methylospira mobilis as revealed by the complete genome sequence.</title>
        <authorList>
            <person name="Oshkin I.Y."/>
            <person name="Dedysh S.N."/>
            <person name="Miroshnikov K."/>
            <person name="Danilova O.V."/>
            <person name="Hakobyan A."/>
            <person name="Liesack W."/>
        </authorList>
    </citation>
    <scope>NUCLEOTIDE SEQUENCE [LARGE SCALE GENOMIC DNA]</scope>
    <source>
        <strain evidence="4 5">Shm1</strain>
    </source>
</reference>
<feature type="domain" description="DUF2169" evidence="3">
    <location>
        <begin position="23"/>
        <end position="300"/>
    </location>
</feature>
<gene>
    <name evidence="4" type="ORF">F6R98_02855</name>
</gene>
<feature type="coiled-coil region" evidence="1">
    <location>
        <begin position="476"/>
        <end position="544"/>
    </location>
</feature>
<organism evidence="4 5">
    <name type="scientific">Candidatus Methylospira mobilis</name>
    <dbReference type="NCBI Taxonomy" id="1808979"/>
    <lineage>
        <taxon>Bacteria</taxon>
        <taxon>Pseudomonadati</taxon>
        <taxon>Pseudomonadota</taxon>
        <taxon>Gammaproteobacteria</taxon>
        <taxon>Methylococcales</taxon>
        <taxon>Methylococcaceae</taxon>
        <taxon>Candidatus Methylospira</taxon>
    </lineage>
</organism>